<protein>
    <submittedName>
        <fullName evidence="2">Uncharacterized protein</fullName>
    </submittedName>
</protein>
<reference evidence="2 3" key="1">
    <citation type="submission" date="2020-08" db="EMBL/GenBank/DDBJ databases">
        <title>Whole genome shotgun sequence of Actinoplanes ianthinogenes NBRC 13996.</title>
        <authorList>
            <person name="Komaki H."/>
            <person name="Tamura T."/>
        </authorList>
    </citation>
    <scope>NUCLEOTIDE SEQUENCE [LARGE SCALE GENOMIC DNA]</scope>
    <source>
        <strain evidence="2 3">NBRC 13996</strain>
    </source>
</reference>
<dbReference type="EMBL" id="AP023356">
    <property type="protein sequence ID" value="BCJ48352.1"/>
    <property type="molecule type" value="Genomic_DNA"/>
</dbReference>
<keyword evidence="1" id="KW-1133">Transmembrane helix</keyword>
<name>A0ABM7M9S2_9ACTN</name>
<dbReference type="RefSeq" id="WP_189335487.1">
    <property type="nucleotide sequence ID" value="NZ_AP023356.1"/>
</dbReference>
<evidence type="ECO:0000313" key="3">
    <source>
        <dbReference type="Proteomes" id="UP000676967"/>
    </source>
</evidence>
<feature type="transmembrane region" description="Helical" evidence="1">
    <location>
        <begin position="94"/>
        <end position="112"/>
    </location>
</feature>
<dbReference type="Proteomes" id="UP000676967">
    <property type="component" value="Chromosome"/>
</dbReference>
<evidence type="ECO:0000256" key="1">
    <source>
        <dbReference type="SAM" id="Phobius"/>
    </source>
</evidence>
<keyword evidence="3" id="KW-1185">Reference proteome</keyword>
<accession>A0ABM7M9S2</accession>
<proteinExistence type="predicted"/>
<evidence type="ECO:0000313" key="2">
    <source>
        <dbReference type="EMBL" id="BCJ48352.1"/>
    </source>
</evidence>
<sequence>MRRALIGTGLLLFSYALSGLLTDADVNLPGVVIFGLAVLVLHDAVLLPLILAGGALLRRVVPPLWWTAVQFGAIAGLTLLVITVPLLLGPGLLAYGKSLILILGVVAVTVLGRKGFESIASRRSG</sequence>
<feature type="transmembrane region" description="Helical" evidence="1">
    <location>
        <begin position="28"/>
        <end position="52"/>
    </location>
</feature>
<organism evidence="2 3">
    <name type="scientific">Actinoplanes ianthinogenes</name>
    <dbReference type="NCBI Taxonomy" id="122358"/>
    <lineage>
        <taxon>Bacteria</taxon>
        <taxon>Bacillati</taxon>
        <taxon>Actinomycetota</taxon>
        <taxon>Actinomycetes</taxon>
        <taxon>Micromonosporales</taxon>
        <taxon>Micromonosporaceae</taxon>
        <taxon>Actinoplanes</taxon>
    </lineage>
</organism>
<keyword evidence="1" id="KW-0472">Membrane</keyword>
<feature type="transmembrane region" description="Helical" evidence="1">
    <location>
        <begin position="64"/>
        <end position="88"/>
    </location>
</feature>
<keyword evidence="1" id="KW-0812">Transmembrane</keyword>
<gene>
    <name evidence="2" type="ORF">Aiant_90090</name>
</gene>